<keyword evidence="7" id="KW-1185">Reference proteome</keyword>
<keyword evidence="4" id="KW-0732">Signal</keyword>
<keyword evidence="2" id="KW-0186">Copper</keyword>
<dbReference type="PANTHER" id="PTHR12151:SF25">
    <property type="entry name" value="LINALOOL DEHYDRATASE_ISOMERASE DOMAIN-CONTAINING PROTEIN"/>
    <property type="match status" value="1"/>
</dbReference>
<evidence type="ECO:0000259" key="5">
    <source>
        <dbReference type="PROSITE" id="PS51352"/>
    </source>
</evidence>
<evidence type="ECO:0000256" key="2">
    <source>
        <dbReference type="ARBA" id="ARBA00023008"/>
    </source>
</evidence>
<dbReference type="Pfam" id="PF02630">
    <property type="entry name" value="SCO1-SenC"/>
    <property type="match status" value="1"/>
</dbReference>
<dbReference type="PROSITE" id="PS51257">
    <property type="entry name" value="PROKAR_LIPOPROTEIN"/>
    <property type="match status" value="1"/>
</dbReference>
<feature type="region of interest" description="Disordered" evidence="3">
    <location>
        <begin position="27"/>
        <end position="62"/>
    </location>
</feature>
<proteinExistence type="inferred from homology"/>
<feature type="signal peptide" evidence="4">
    <location>
        <begin position="1"/>
        <end position="24"/>
    </location>
</feature>
<evidence type="ECO:0000256" key="4">
    <source>
        <dbReference type="SAM" id="SignalP"/>
    </source>
</evidence>
<feature type="domain" description="Thioredoxin" evidence="5">
    <location>
        <begin position="50"/>
        <end position="217"/>
    </location>
</feature>
<comment type="similarity">
    <text evidence="1">Belongs to the SCO1/2 family.</text>
</comment>
<dbReference type="PROSITE" id="PS51352">
    <property type="entry name" value="THIOREDOXIN_2"/>
    <property type="match status" value="1"/>
</dbReference>
<dbReference type="CDD" id="cd02968">
    <property type="entry name" value="SCO"/>
    <property type="match status" value="1"/>
</dbReference>
<evidence type="ECO:0000313" key="6">
    <source>
        <dbReference type="EMBL" id="MDT0378882.1"/>
    </source>
</evidence>
<dbReference type="Proteomes" id="UP001183414">
    <property type="component" value="Unassembled WGS sequence"/>
</dbReference>
<dbReference type="InterPro" id="IPR013766">
    <property type="entry name" value="Thioredoxin_domain"/>
</dbReference>
<dbReference type="SUPFAM" id="SSF52833">
    <property type="entry name" value="Thioredoxin-like"/>
    <property type="match status" value="1"/>
</dbReference>
<feature type="chain" id="PRO_5046039510" evidence="4">
    <location>
        <begin position="25"/>
        <end position="220"/>
    </location>
</feature>
<protein>
    <submittedName>
        <fullName evidence="6">SCO family protein</fullName>
    </submittedName>
</protein>
<comment type="caution">
    <text evidence="6">The sequence shown here is derived from an EMBL/GenBank/DDBJ whole genome shotgun (WGS) entry which is preliminary data.</text>
</comment>
<gene>
    <name evidence="6" type="ORF">RM572_08865</name>
</gene>
<dbReference type="Gene3D" id="3.40.30.10">
    <property type="entry name" value="Glutaredoxin"/>
    <property type="match status" value="1"/>
</dbReference>
<dbReference type="EMBL" id="JAVREQ010000006">
    <property type="protein sequence ID" value="MDT0378882.1"/>
    <property type="molecule type" value="Genomic_DNA"/>
</dbReference>
<dbReference type="InterPro" id="IPR036249">
    <property type="entry name" value="Thioredoxin-like_sf"/>
</dbReference>
<organism evidence="6 7">
    <name type="scientific">Streptomyces hazeniae</name>
    <dbReference type="NCBI Taxonomy" id="3075538"/>
    <lineage>
        <taxon>Bacteria</taxon>
        <taxon>Bacillati</taxon>
        <taxon>Actinomycetota</taxon>
        <taxon>Actinomycetes</taxon>
        <taxon>Kitasatosporales</taxon>
        <taxon>Streptomycetaceae</taxon>
        <taxon>Streptomyces</taxon>
    </lineage>
</organism>
<accession>A0ABU2NPH8</accession>
<evidence type="ECO:0000256" key="1">
    <source>
        <dbReference type="ARBA" id="ARBA00010996"/>
    </source>
</evidence>
<dbReference type="PANTHER" id="PTHR12151">
    <property type="entry name" value="ELECTRON TRANSPORT PROTIN SCO1/SENC FAMILY MEMBER"/>
    <property type="match status" value="1"/>
</dbReference>
<name>A0ABU2NPH8_9ACTN</name>
<sequence>MRTTRVLSAAAVVLTAALALTACGGDTSTGGTSDVASVEGADQPRGGVTLDTPFPKPDLTLTSDEGEEFDLIEETKGHPTLLFFGYTNCPDVCPLTMSNIAVAKAELSEEQQRKLRVVFVTTDPERDTPKRLDAWLGMHDPSFVGLTGDFDTIQAAARGVGVHIEESYEKKNGDVVSTHGGQVLAFSPKDDKGHVLYTEGSATPQILGKELPKIIRGETP</sequence>
<dbReference type="RefSeq" id="WP_311672716.1">
    <property type="nucleotide sequence ID" value="NZ_JAVREQ010000006.1"/>
</dbReference>
<dbReference type="InterPro" id="IPR003782">
    <property type="entry name" value="SCO1/SenC"/>
</dbReference>
<evidence type="ECO:0000256" key="3">
    <source>
        <dbReference type="SAM" id="MobiDB-lite"/>
    </source>
</evidence>
<reference evidence="7" key="1">
    <citation type="submission" date="2023-07" db="EMBL/GenBank/DDBJ databases">
        <title>30 novel species of actinomycetes from the DSMZ collection.</title>
        <authorList>
            <person name="Nouioui I."/>
        </authorList>
    </citation>
    <scope>NUCLEOTIDE SEQUENCE [LARGE SCALE GENOMIC DNA]</scope>
    <source>
        <strain evidence="7">DSM 42041</strain>
    </source>
</reference>
<evidence type="ECO:0000313" key="7">
    <source>
        <dbReference type="Proteomes" id="UP001183414"/>
    </source>
</evidence>